<evidence type="ECO:0000313" key="2">
    <source>
        <dbReference type="Proteomes" id="UP000054097"/>
    </source>
</evidence>
<organism evidence="1 2">
    <name type="scientific">Serendipita vermifera MAFF 305830</name>
    <dbReference type="NCBI Taxonomy" id="933852"/>
    <lineage>
        <taxon>Eukaryota</taxon>
        <taxon>Fungi</taxon>
        <taxon>Dikarya</taxon>
        <taxon>Basidiomycota</taxon>
        <taxon>Agaricomycotina</taxon>
        <taxon>Agaricomycetes</taxon>
        <taxon>Sebacinales</taxon>
        <taxon>Serendipitaceae</taxon>
        <taxon>Serendipita</taxon>
    </lineage>
</organism>
<proteinExistence type="predicted"/>
<reference evidence="2" key="2">
    <citation type="submission" date="2015-01" db="EMBL/GenBank/DDBJ databases">
        <title>Evolutionary Origins and Diversification of the Mycorrhizal Mutualists.</title>
        <authorList>
            <consortium name="DOE Joint Genome Institute"/>
            <consortium name="Mycorrhizal Genomics Consortium"/>
            <person name="Kohler A."/>
            <person name="Kuo A."/>
            <person name="Nagy L.G."/>
            <person name="Floudas D."/>
            <person name="Copeland A."/>
            <person name="Barry K.W."/>
            <person name="Cichocki N."/>
            <person name="Veneault-Fourrey C."/>
            <person name="LaButti K."/>
            <person name="Lindquist E.A."/>
            <person name="Lipzen A."/>
            <person name="Lundell T."/>
            <person name="Morin E."/>
            <person name="Murat C."/>
            <person name="Riley R."/>
            <person name="Ohm R."/>
            <person name="Sun H."/>
            <person name="Tunlid A."/>
            <person name="Henrissat B."/>
            <person name="Grigoriev I.V."/>
            <person name="Hibbett D.S."/>
            <person name="Martin F."/>
        </authorList>
    </citation>
    <scope>NUCLEOTIDE SEQUENCE [LARGE SCALE GENOMIC DNA]</scope>
    <source>
        <strain evidence="2">MAFF 305830</strain>
    </source>
</reference>
<dbReference type="EMBL" id="KN824360">
    <property type="protein sequence ID" value="KIM22254.1"/>
    <property type="molecule type" value="Genomic_DNA"/>
</dbReference>
<reference evidence="1 2" key="1">
    <citation type="submission" date="2014-04" db="EMBL/GenBank/DDBJ databases">
        <authorList>
            <consortium name="DOE Joint Genome Institute"/>
            <person name="Kuo A."/>
            <person name="Zuccaro A."/>
            <person name="Kohler A."/>
            <person name="Nagy L.G."/>
            <person name="Floudas D."/>
            <person name="Copeland A."/>
            <person name="Barry K.W."/>
            <person name="Cichocki N."/>
            <person name="Veneault-Fourrey C."/>
            <person name="LaButti K."/>
            <person name="Lindquist E.A."/>
            <person name="Lipzen A."/>
            <person name="Lundell T."/>
            <person name="Morin E."/>
            <person name="Murat C."/>
            <person name="Sun H."/>
            <person name="Tunlid A."/>
            <person name="Henrissat B."/>
            <person name="Grigoriev I.V."/>
            <person name="Hibbett D.S."/>
            <person name="Martin F."/>
            <person name="Nordberg H.P."/>
            <person name="Cantor M.N."/>
            <person name="Hua S.X."/>
        </authorList>
    </citation>
    <scope>NUCLEOTIDE SEQUENCE [LARGE SCALE GENOMIC DNA]</scope>
    <source>
        <strain evidence="1 2">MAFF 305830</strain>
    </source>
</reference>
<dbReference type="AlphaFoldDB" id="A0A0C3AQB9"/>
<accession>A0A0C3AQB9</accession>
<evidence type="ECO:0000313" key="1">
    <source>
        <dbReference type="EMBL" id="KIM22254.1"/>
    </source>
</evidence>
<dbReference type="HOGENOM" id="CLU_1086514_0_0_1"/>
<name>A0A0C3AQB9_SERVB</name>
<keyword evidence="2" id="KW-1185">Reference proteome</keyword>
<protein>
    <submittedName>
        <fullName evidence="1">Uncharacterized protein</fullName>
    </submittedName>
</protein>
<gene>
    <name evidence="1" type="ORF">M408DRAFT_292285</name>
</gene>
<dbReference type="Proteomes" id="UP000054097">
    <property type="component" value="Unassembled WGS sequence"/>
</dbReference>
<sequence>MDPTIEGLISAAIPAFMNMTKSPYSTFSNIMSRWSQHPQFKTFFLQFGGCEWLATRAEPNLDAGVHLTDRKTLIAPPPTNLTPADMYGPRKEQVVSEMPISILLDLFKGPNFDKVSAEHCQHLLNSSIVCDFPNDVDAQADTLSIIKALRNQLTDMSQPRRIVSPRAASYVAQILNQEIALASAGGYGHEGQEWDDESPFSNMAKDIDEWIVDTRGVLEDLRGVHLPPYSKESETTQTVEEEEKYVPKKKFSLLSS</sequence>